<dbReference type="EMBL" id="UINC01117668">
    <property type="protein sequence ID" value="SVC90255.1"/>
    <property type="molecule type" value="Genomic_DNA"/>
</dbReference>
<name>A0A382QZH0_9ZZZZ</name>
<gene>
    <name evidence="1" type="ORF">METZ01_LOCUS343109</name>
</gene>
<proteinExistence type="predicted"/>
<dbReference type="AlphaFoldDB" id="A0A382QZH0"/>
<protein>
    <submittedName>
        <fullName evidence="1">Uncharacterized protein</fullName>
    </submittedName>
</protein>
<organism evidence="1">
    <name type="scientific">marine metagenome</name>
    <dbReference type="NCBI Taxonomy" id="408172"/>
    <lineage>
        <taxon>unclassified sequences</taxon>
        <taxon>metagenomes</taxon>
        <taxon>ecological metagenomes</taxon>
    </lineage>
</organism>
<accession>A0A382QZH0</accession>
<evidence type="ECO:0000313" key="1">
    <source>
        <dbReference type="EMBL" id="SVC90255.1"/>
    </source>
</evidence>
<reference evidence="1" key="1">
    <citation type="submission" date="2018-05" db="EMBL/GenBank/DDBJ databases">
        <authorList>
            <person name="Lanie J.A."/>
            <person name="Ng W.-L."/>
            <person name="Kazmierczak K.M."/>
            <person name="Andrzejewski T.M."/>
            <person name="Davidsen T.M."/>
            <person name="Wayne K.J."/>
            <person name="Tettelin H."/>
            <person name="Glass J.I."/>
            <person name="Rusch D."/>
            <person name="Podicherti R."/>
            <person name="Tsui H.-C.T."/>
            <person name="Winkler M.E."/>
        </authorList>
    </citation>
    <scope>NUCLEOTIDE SEQUENCE</scope>
</reference>
<sequence length="76" mass="9207">MKDNQIILHDIDGFDHDKFKDVFIKWFDTFKEKVLEEEFEGGKSEIEETPDKLTFKFQSEWYVTVEKQNNSKDKNE</sequence>